<dbReference type="Proteomes" id="UP000699462">
    <property type="component" value="Unassembled WGS sequence"/>
</dbReference>
<sequence length="86" mass="9552">MPSLSTEAEAYFIKQCAHCESPKLDTYMETGALSSGRFLVAMPRRITLRIPKMIEVDNASSRSYYFAPGAGDQCVNAKSIMEHEDS</sequence>
<evidence type="ECO:0000313" key="1">
    <source>
        <dbReference type="EMBL" id="KAF8565849.1"/>
    </source>
</evidence>
<protein>
    <submittedName>
        <fullName evidence="1">Uncharacterized protein</fullName>
    </submittedName>
</protein>
<keyword evidence="2" id="KW-1185">Reference proteome</keyword>
<accession>A0A8T0DDE6</accession>
<dbReference type="AlphaFoldDB" id="A0A8T0DDE6"/>
<name>A0A8T0DDE6_9TREM</name>
<evidence type="ECO:0000313" key="2">
    <source>
        <dbReference type="Proteomes" id="UP000699462"/>
    </source>
</evidence>
<comment type="caution">
    <text evidence="1">The sequence shown here is derived from an EMBL/GenBank/DDBJ whole genome shotgun (WGS) entry which is preliminary data.</text>
</comment>
<proteinExistence type="predicted"/>
<organism evidence="1 2">
    <name type="scientific">Paragonimus westermani</name>
    <dbReference type="NCBI Taxonomy" id="34504"/>
    <lineage>
        <taxon>Eukaryota</taxon>
        <taxon>Metazoa</taxon>
        <taxon>Spiralia</taxon>
        <taxon>Lophotrochozoa</taxon>
        <taxon>Platyhelminthes</taxon>
        <taxon>Trematoda</taxon>
        <taxon>Digenea</taxon>
        <taxon>Plagiorchiida</taxon>
        <taxon>Troglotremata</taxon>
        <taxon>Troglotrematidae</taxon>
        <taxon>Paragonimus</taxon>
    </lineage>
</organism>
<gene>
    <name evidence="1" type="ORF">P879_03932</name>
</gene>
<dbReference type="EMBL" id="JTDF01005991">
    <property type="protein sequence ID" value="KAF8565849.1"/>
    <property type="molecule type" value="Genomic_DNA"/>
</dbReference>
<reference evidence="1 2" key="1">
    <citation type="submission" date="2019-07" db="EMBL/GenBank/DDBJ databases">
        <title>Annotation for the trematode Paragonimus westermani.</title>
        <authorList>
            <person name="Choi Y.-J."/>
        </authorList>
    </citation>
    <scope>NUCLEOTIDE SEQUENCE [LARGE SCALE GENOMIC DNA]</scope>
    <source>
        <strain evidence="1">180907_Pwestermani</strain>
    </source>
</reference>